<dbReference type="GO" id="GO:0016491">
    <property type="term" value="F:oxidoreductase activity"/>
    <property type="evidence" value="ECO:0007669"/>
    <property type="project" value="InterPro"/>
</dbReference>
<dbReference type="GO" id="GO:0015979">
    <property type="term" value="P:photosynthesis"/>
    <property type="evidence" value="ECO:0007669"/>
    <property type="project" value="InterPro"/>
</dbReference>
<dbReference type="EMBL" id="FZMP01000084">
    <property type="protein sequence ID" value="SNQ60325.1"/>
    <property type="molecule type" value="Genomic_DNA"/>
</dbReference>
<dbReference type="STRING" id="1392998.ANME2D_01208"/>
<proteinExistence type="predicted"/>
<protein>
    <recommendedName>
        <fullName evidence="1">CGGC domain-containing protein</fullName>
    </recommendedName>
</protein>
<dbReference type="Pfam" id="PF08821">
    <property type="entry name" value="CGGC"/>
    <property type="match status" value="1"/>
</dbReference>
<dbReference type="GO" id="GO:0015995">
    <property type="term" value="P:chlorophyll biosynthetic process"/>
    <property type="evidence" value="ECO:0007669"/>
    <property type="project" value="InterPro"/>
</dbReference>
<dbReference type="InterPro" id="IPR042298">
    <property type="entry name" value="P-CP_red_C"/>
</dbReference>
<feature type="domain" description="CGGC" evidence="1">
    <location>
        <begin position="76"/>
        <end position="180"/>
    </location>
</feature>
<dbReference type="Gene3D" id="1.10.8.550">
    <property type="entry name" value="Proto-chlorophyllide reductase 57 kD subunit B"/>
    <property type="match status" value="1"/>
</dbReference>
<keyword evidence="3" id="KW-1185">Reference proteome</keyword>
<sequence>MVPLCHFYKMNVIIMDWKPEAAKELEKIPDSVRKMAKMGIETSVEKKGRSTVTAEDVKEAVERVGALMEKDEKTTKIAVVRCDIVSETCPGVACFKAFNKRKVCFGEYGKNTEIIGFFTCGGCPGRRVFRLVDSLQKHGIDAIHLSSCMLMDTGYPRCPHIDEIKQMILKKGVKVVEGTHH</sequence>
<evidence type="ECO:0000313" key="3">
    <source>
        <dbReference type="Proteomes" id="UP000218615"/>
    </source>
</evidence>
<dbReference type="AlphaFoldDB" id="A0A284VM26"/>
<dbReference type="Proteomes" id="UP000218615">
    <property type="component" value="Unassembled WGS sequence"/>
</dbReference>
<evidence type="ECO:0000313" key="2">
    <source>
        <dbReference type="EMBL" id="SNQ60325.1"/>
    </source>
</evidence>
<dbReference type="InterPro" id="IPR014925">
    <property type="entry name" value="CGGC_dom"/>
</dbReference>
<accession>A0A284VM26</accession>
<dbReference type="Pfam" id="PF08369">
    <property type="entry name" value="PCP_red"/>
    <property type="match status" value="1"/>
</dbReference>
<organism evidence="2 3">
    <name type="scientific">Candidatus Methanoperedens nitratireducens</name>
    <dbReference type="NCBI Taxonomy" id="1392998"/>
    <lineage>
        <taxon>Archaea</taxon>
        <taxon>Methanobacteriati</taxon>
        <taxon>Methanobacteriota</taxon>
        <taxon>Stenosarchaea group</taxon>
        <taxon>Methanomicrobia</taxon>
        <taxon>Methanosarcinales</taxon>
        <taxon>ANME-2 cluster</taxon>
        <taxon>Candidatus Methanoperedentaceae</taxon>
        <taxon>Candidatus Methanoperedens</taxon>
    </lineage>
</organism>
<evidence type="ECO:0000259" key="1">
    <source>
        <dbReference type="SMART" id="SM01078"/>
    </source>
</evidence>
<gene>
    <name evidence="2" type="ORF">MNV_1740070</name>
</gene>
<name>A0A284VM26_9EURY</name>
<reference evidence="3" key="1">
    <citation type="submission" date="2017-06" db="EMBL/GenBank/DDBJ databases">
        <authorList>
            <person name="Cremers G."/>
        </authorList>
    </citation>
    <scope>NUCLEOTIDE SEQUENCE [LARGE SCALE GENOMIC DNA]</scope>
</reference>
<dbReference type="InterPro" id="IPR013580">
    <property type="entry name" value="LI-POR_suB-like_C"/>
</dbReference>
<dbReference type="SMART" id="SM01078">
    <property type="entry name" value="CGGC"/>
    <property type="match status" value="1"/>
</dbReference>